<dbReference type="SUPFAM" id="SSF103473">
    <property type="entry name" value="MFS general substrate transporter"/>
    <property type="match status" value="1"/>
</dbReference>
<dbReference type="PANTHER" id="PTHR43702">
    <property type="entry name" value="L-FUCOSE-PROTON SYMPORTER"/>
    <property type="match status" value="1"/>
</dbReference>
<dbReference type="Proteomes" id="UP000649114">
    <property type="component" value="Unassembled WGS sequence"/>
</dbReference>
<feature type="transmembrane region" description="Helical" evidence="4">
    <location>
        <begin position="179"/>
        <end position="200"/>
    </location>
</feature>
<keyword evidence="4" id="KW-1133">Transmembrane helix</keyword>
<gene>
    <name evidence="7" type="ORF">CNMCM8927_008380</name>
    <name evidence="6" type="ORF">IFM60648_08528</name>
</gene>
<comment type="caution">
    <text evidence="7">The sequence shown here is derived from an EMBL/GenBank/DDBJ whole genome shotgun (WGS) entry which is preliminary data.</text>
</comment>
<feature type="transmembrane region" description="Helical" evidence="4">
    <location>
        <begin position="20"/>
        <end position="40"/>
    </location>
</feature>
<comment type="subcellular location">
    <subcellularLocation>
        <location evidence="1">Cell inner membrane</location>
        <topology evidence="1">Multi-pass membrane protein</topology>
    </subcellularLocation>
</comment>
<evidence type="ECO:0000313" key="8">
    <source>
        <dbReference type="Proteomes" id="UP000465220"/>
    </source>
</evidence>
<feature type="transmembrane region" description="Helical" evidence="4">
    <location>
        <begin position="733"/>
        <end position="755"/>
    </location>
</feature>
<feature type="transmembrane region" description="Helical" evidence="4">
    <location>
        <begin position="603"/>
        <end position="629"/>
    </location>
</feature>
<dbReference type="PANTHER" id="PTHR43702:SF13">
    <property type="entry name" value="MONOSACCHARIDE TRANSPORTER, PUTATIVE (AFU_ORTHOLOGUE AFUA_4G06630)-RELATED"/>
    <property type="match status" value="1"/>
</dbReference>
<keyword evidence="4" id="KW-0472">Membrane</keyword>
<evidence type="ECO:0000256" key="4">
    <source>
        <dbReference type="SAM" id="Phobius"/>
    </source>
</evidence>
<dbReference type="Proteomes" id="UP000465220">
    <property type="component" value="Unassembled WGS sequence"/>
</dbReference>
<dbReference type="Gene3D" id="1.20.1250.20">
    <property type="entry name" value="MFS general substrate transporter like domains"/>
    <property type="match status" value="1"/>
</dbReference>
<dbReference type="GO" id="GO:0005886">
    <property type="term" value="C:plasma membrane"/>
    <property type="evidence" value="ECO:0007669"/>
    <property type="project" value="UniProtKB-SubCell"/>
</dbReference>
<dbReference type="EMBL" id="JAAAPU010000072">
    <property type="protein sequence ID" value="KAF4203799.1"/>
    <property type="molecule type" value="Genomic_DNA"/>
</dbReference>
<reference evidence="6 8" key="2">
    <citation type="submission" date="2020-01" db="EMBL/GenBank/DDBJ databases">
        <title>Draft genome sequence of Aspergillus lentulus IFM 60648.</title>
        <authorList>
            <person name="Takahashi H."/>
            <person name="Yaguchi T."/>
        </authorList>
    </citation>
    <scope>NUCLEOTIDE SEQUENCE [LARGE SCALE GENOMIC DNA]</scope>
    <source>
        <strain evidence="6 8">IFM 60648</strain>
    </source>
</reference>
<feature type="transmembrane region" description="Helical" evidence="4">
    <location>
        <begin position="482"/>
        <end position="504"/>
    </location>
</feature>
<reference evidence="7" key="1">
    <citation type="journal article" date="2020" name="bioRxiv">
        <title>Genomic and phenotypic heterogeneity of clinical isolates of the human pathogens Aspergillus fumigatus, Aspergillus lentulus and Aspergillus fumigatiaffinis.</title>
        <authorList>
            <person name="dos Santos R.A.C."/>
            <person name="Steenwyk J.L."/>
            <person name="Rivero-Menendez O."/>
            <person name="Mead M.E."/>
            <person name="Silva L.P."/>
            <person name="Bastos R.W."/>
            <person name="Alastruey-Izquierdo A."/>
            <person name="Goldman G.H."/>
            <person name="Rokas A."/>
        </authorList>
    </citation>
    <scope>NUCLEOTIDE SEQUENCE</scope>
    <source>
        <strain evidence="7">CNM-CM8927</strain>
    </source>
</reference>
<keyword evidence="4" id="KW-0812">Transmembrane</keyword>
<accession>A0AAN5YMZ3</accession>
<feature type="transmembrane region" description="Helical" evidence="4">
    <location>
        <begin position="52"/>
        <end position="77"/>
    </location>
</feature>
<feature type="domain" description="Rhodopsin" evidence="5">
    <location>
        <begin position="36"/>
        <end position="288"/>
    </location>
</feature>
<evidence type="ECO:0000256" key="1">
    <source>
        <dbReference type="ARBA" id="ARBA00004429"/>
    </source>
</evidence>
<feature type="transmembrane region" description="Helical" evidence="4">
    <location>
        <begin position="422"/>
        <end position="446"/>
    </location>
</feature>
<dbReference type="InterPro" id="IPR050375">
    <property type="entry name" value="MFS_TsgA-like"/>
</dbReference>
<dbReference type="AlphaFoldDB" id="A0AAN5YMZ3"/>
<feature type="transmembrane region" description="Helical" evidence="4">
    <location>
        <begin position="677"/>
        <end position="696"/>
    </location>
</feature>
<protein>
    <recommendedName>
        <fullName evidence="5">Rhodopsin domain-containing protein</fullName>
    </recommendedName>
</protein>
<sequence length="816" mass="88707">MYPPPSSYSLTAAKMHLKVFVGVLVSFILSSLFVAARLVSRFGIVRRHGWDDYTIIVAWFLAFGMSFAVAFCTFKGLGLPEENISPAWVDPLLKARYAAIVLYNPALNVTKASILFLYIDIAQRAQRFLYFGSCVTFAVVLAGGVAFTFLTALQCRPIKAAYNLTIKNPTCVPIETIDLAIVPVNVATGLAILVLPIPVLTKLHLPLGQKTILLLLFILGVILIIVADVVRTYNLQLAAINLRQSTTRPPVNLKFLESASSTALWSTVEVNVAIVGACIPTLLPLIKRLIPKLLRSPRSSNRQMLPSPSSLPDRAEAGSSSPNEPHRHQSSSISLQADYQEQLQPQICTTSEEAQSPYQRSDVSTFSRTVGFERSRCMLDMRGSESVKYCVLVAFLLFLEGFIIVLLSSVNSNMPVVENETQAIGVTSATYAGGAFIVPFIGYWLLRHAGFKATFVVALAIICTGNLIFWPSGALGSYPGFIVANVVVGTAATLLDMSTIAFLTLCGPTQYAEIRVLMGLGVGYSGSAISFLLSEKIFFAHVANYDGVIAIQWTYLAVALSMVLLGLFYYYLPLPEATVMDLQSRDNRLWIDPSQRFFGKLPVYITTLALGVLAEFCSTSTLSSIRTFLDPLLKSVSGSTQTSPHLSEVNLNLAISGIYAGSHFILSCLCLFIQPRILLLLLFACGITFSALIIWLDFSDARTVEYLVLLFSIPLGPIPSLTYAIGLRGMGSWTVFGASVLEGGGNLGPTIYPWIMWAIVRAPSHSVQFSFCVIFAALLVGIIFPLYLNLVRTALPHARSPVCSTGLLSGGHSAHP</sequence>
<feature type="transmembrane region" description="Helical" evidence="4">
    <location>
        <begin position="453"/>
        <end position="470"/>
    </location>
</feature>
<feature type="transmembrane region" description="Helical" evidence="4">
    <location>
        <begin position="516"/>
        <end position="533"/>
    </location>
</feature>
<evidence type="ECO:0000256" key="3">
    <source>
        <dbReference type="SAM" id="MobiDB-lite"/>
    </source>
</evidence>
<evidence type="ECO:0000313" key="7">
    <source>
        <dbReference type="EMBL" id="KAF4203799.1"/>
    </source>
</evidence>
<feature type="transmembrane region" description="Helical" evidence="4">
    <location>
        <begin position="767"/>
        <end position="790"/>
    </location>
</feature>
<keyword evidence="8" id="KW-1185">Reference proteome</keyword>
<feature type="transmembrane region" description="Helical" evidence="4">
    <location>
        <begin position="128"/>
        <end position="153"/>
    </location>
</feature>
<evidence type="ECO:0000256" key="2">
    <source>
        <dbReference type="ARBA" id="ARBA00022475"/>
    </source>
</evidence>
<feature type="region of interest" description="Disordered" evidence="3">
    <location>
        <begin position="299"/>
        <end position="334"/>
    </location>
</feature>
<evidence type="ECO:0000259" key="5">
    <source>
        <dbReference type="Pfam" id="PF20684"/>
    </source>
</evidence>
<dbReference type="Pfam" id="PF20684">
    <property type="entry name" value="Fung_rhodopsin"/>
    <property type="match status" value="1"/>
</dbReference>
<evidence type="ECO:0000313" key="6">
    <source>
        <dbReference type="EMBL" id="GFF88841.1"/>
    </source>
</evidence>
<keyword evidence="2" id="KW-1003">Cell membrane</keyword>
<reference evidence="7" key="3">
    <citation type="submission" date="2020-04" db="EMBL/GenBank/DDBJ databases">
        <authorList>
            <person name="Santos R.A.C."/>
            <person name="Steenwyk J.L."/>
            <person name="Rivero-Menendez O."/>
            <person name="Mead M.E."/>
            <person name="Silva L.P."/>
            <person name="Bastos R.W."/>
            <person name="Alastruey-Izquierdo A."/>
            <person name="Goldman G.H."/>
            <person name="Rokas A."/>
        </authorList>
    </citation>
    <scope>NUCLEOTIDE SEQUENCE</scope>
    <source>
        <strain evidence="7">CNM-CM8927</strain>
    </source>
</reference>
<feature type="transmembrane region" description="Helical" evidence="4">
    <location>
        <begin position="263"/>
        <end position="286"/>
    </location>
</feature>
<dbReference type="EMBL" id="BLKI01000065">
    <property type="protein sequence ID" value="GFF88841.1"/>
    <property type="molecule type" value="Genomic_DNA"/>
</dbReference>
<feature type="compositionally biased region" description="Polar residues" evidence="3">
    <location>
        <begin position="299"/>
        <end position="310"/>
    </location>
</feature>
<proteinExistence type="predicted"/>
<dbReference type="InterPro" id="IPR049326">
    <property type="entry name" value="Rhodopsin_dom_fungi"/>
</dbReference>
<organism evidence="7 9">
    <name type="scientific">Aspergillus lentulus</name>
    <dbReference type="NCBI Taxonomy" id="293939"/>
    <lineage>
        <taxon>Eukaryota</taxon>
        <taxon>Fungi</taxon>
        <taxon>Dikarya</taxon>
        <taxon>Ascomycota</taxon>
        <taxon>Pezizomycotina</taxon>
        <taxon>Eurotiomycetes</taxon>
        <taxon>Eurotiomycetidae</taxon>
        <taxon>Eurotiales</taxon>
        <taxon>Aspergillaceae</taxon>
        <taxon>Aspergillus</taxon>
        <taxon>Aspergillus subgen. Fumigati</taxon>
    </lineage>
</organism>
<feature type="transmembrane region" description="Helical" evidence="4">
    <location>
        <begin position="708"/>
        <end position="726"/>
    </location>
</feature>
<feature type="transmembrane region" description="Helical" evidence="4">
    <location>
        <begin position="553"/>
        <end position="572"/>
    </location>
</feature>
<dbReference type="InterPro" id="IPR036259">
    <property type="entry name" value="MFS_trans_sf"/>
</dbReference>
<feature type="transmembrane region" description="Helical" evidence="4">
    <location>
        <begin position="389"/>
        <end position="410"/>
    </location>
</feature>
<name>A0AAN5YMZ3_ASPLE</name>
<feature type="transmembrane region" description="Helical" evidence="4">
    <location>
        <begin position="212"/>
        <end position="233"/>
    </location>
</feature>
<feature type="transmembrane region" description="Helical" evidence="4">
    <location>
        <begin position="649"/>
        <end position="672"/>
    </location>
</feature>
<evidence type="ECO:0000313" key="9">
    <source>
        <dbReference type="Proteomes" id="UP000649114"/>
    </source>
</evidence>
<feature type="transmembrane region" description="Helical" evidence="4">
    <location>
        <begin position="97"/>
        <end position="119"/>
    </location>
</feature>